<dbReference type="InterPro" id="IPR029787">
    <property type="entry name" value="Nucleotide_cyclase"/>
</dbReference>
<dbReference type="PANTHER" id="PTHR45138">
    <property type="entry name" value="REGULATORY COMPONENTS OF SENSORY TRANSDUCTION SYSTEM"/>
    <property type="match status" value="1"/>
</dbReference>
<dbReference type="SMART" id="SM00267">
    <property type="entry name" value="GGDEF"/>
    <property type="match status" value="1"/>
</dbReference>
<dbReference type="InterPro" id="IPR043128">
    <property type="entry name" value="Rev_trsase/Diguanyl_cyclase"/>
</dbReference>
<protein>
    <recommendedName>
        <fullName evidence="1">diguanylate cyclase</fullName>
        <ecNumber evidence="1">2.7.7.65</ecNumber>
    </recommendedName>
</protein>
<reference evidence="4 5" key="1">
    <citation type="submission" date="2021-04" db="EMBL/GenBank/DDBJ databases">
        <authorList>
            <person name="Rodrigo-Torres L."/>
            <person name="Arahal R. D."/>
            <person name="Lucena T."/>
        </authorList>
    </citation>
    <scope>NUCLEOTIDE SEQUENCE [LARGE SCALE GENOMIC DNA]</scope>
    <source>
        <strain evidence="4 5">CECT 30171</strain>
    </source>
</reference>
<gene>
    <name evidence="4" type="ORF">LYB30171_02356</name>
</gene>
<dbReference type="Gene3D" id="3.30.70.270">
    <property type="match status" value="1"/>
</dbReference>
<organism evidence="4 5">
    <name type="scientific">Novilysobacter luteus</name>
    <dbReference type="NCBI Taxonomy" id="2822368"/>
    <lineage>
        <taxon>Bacteria</taxon>
        <taxon>Pseudomonadati</taxon>
        <taxon>Pseudomonadota</taxon>
        <taxon>Gammaproteobacteria</taxon>
        <taxon>Lysobacterales</taxon>
        <taxon>Lysobacteraceae</taxon>
        <taxon>Novilysobacter</taxon>
    </lineage>
</organism>
<evidence type="ECO:0000313" key="4">
    <source>
        <dbReference type="EMBL" id="CAG4977192.1"/>
    </source>
</evidence>
<dbReference type="PROSITE" id="PS50887">
    <property type="entry name" value="GGDEF"/>
    <property type="match status" value="1"/>
</dbReference>
<dbReference type="SUPFAM" id="SSF55073">
    <property type="entry name" value="Nucleotide cyclase"/>
    <property type="match status" value="1"/>
</dbReference>
<dbReference type="CDD" id="cd01949">
    <property type="entry name" value="GGDEF"/>
    <property type="match status" value="1"/>
</dbReference>
<name>A0ABM8UHW3_9GAMM</name>
<dbReference type="InterPro" id="IPR050469">
    <property type="entry name" value="Diguanylate_Cyclase"/>
</dbReference>
<evidence type="ECO:0000313" key="5">
    <source>
        <dbReference type="Proteomes" id="UP000680116"/>
    </source>
</evidence>
<dbReference type="EMBL" id="OU015430">
    <property type="protein sequence ID" value="CAG4977192.1"/>
    <property type="molecule type" value="Genomic_DNA"/>
</dbReference>
<evidence type="ECO:0000259" key="3">
    <source>
        <dbReference type="PROSITE" id="PS50887"/>
    </source>
</evidence>
<proteinExistence type="predicted"/>
<dbReference type="Proteomes" id="UP000680116">
    <property type="component" value="Chromosome"/>
</dbReference>
<dbReference type="Pfam" id="PF00990">
    <property type="entry name" value="GGDEF"/>
    <property type="match status" value="1"/>
</dbReference>
<dbReference type="EC" id="2.7.7.65" evidence="1"/>
<comment type="catalytic activity">
    <reaction evidence="2">
        <text>2 GTP = 3',3'-c-di-GMP + 2 diphosphate</text>
        <dbReference type="Rhea" id="RHEA:24898"/>
        <dbReference type="ChEBI" id="CHEBI:33019"/>
        <dbReference type="ChEBI" id="CHEBI:37565"/>
        <dbReference type="ChEBI" id="CHEBI:58805"/>
        <dbReference type="EC" id="2.7.7.65"/>
    </reaction>
</comment>
<dbReference type="InterPro" id="IPR029016">
    <property type="entry name" value="GAF-like_dom_sf"/>
</dbReference>
<dbReference type="InterPro" id="IPR000160">
    <property type="entry name" value="GGDEF_dom"/>
</dbReference>
<dbReference type="PANTHER" id="PTHR45138:SF9">
    <property type="entry name" value="DIGUANYLATE CYCLASE DGCM-RELATED"/>
    <property type="match status" value="1"/>
</dbReference>
<accession>A0ABM8UHW3</accession>
<dbReference type="SUPFAM" id="SSF55781">
    <property type="entry name" value="GAF domain-like"/>
    <property type="match status" value="1"/>
</dbReference>
<feature type="domain" description="GGDEF" evidence="3">
    <location>
        <begin position="219"/>
        <end position="347"/>
    </location>
</feature>
<evidence type="ECO:0000256" key="2">
    <source>
        <dbReference type="ARBA" id="ARBA00034247"/>
    </source>
</evidence>
<keyword evidence="5" id="KW-1185">Reference proteome</keyword>
<dbReference type="RefSeq" id="WP_215218854.1">
    <property type="nucleotide sequence ID" value="NZ_OU015430.1"/>
</dbReference>
<sequence>MSSSLLSRVPDRLVPGVDIDTAGGAPVPPTGRGDEALGDIVRLAALLCDAPAAAIALVDGGWFRLEAGTGVVRDALPRDNALSERAMADPGATLVVDDIPAGEARTFPIAGGAARFYAGRALCDAEGHPIGAICVLDLVARTLDARQHEGLEILARQAQRLLELDRHARQQQLELTEHRDMTRALEHRATHDTLTGLLNRDALAQLRQSPQALARLAAGPYCLMLLDIDHFKQVNDRHGHLLGDNALRQAAAAVAAAIRADDVAVRFGGEEFLVVLPSTSLASAAEIAERIRQSVALLALPFTLTLSAGVAAGDPSRDLPEEVFQRADQALYRAKAGGRDRVVVDDTERVDR</sequence>
<evidence type="ECO:0000256" key="1">
    <source>
        <dbReference type="ARBA" id="ARBA00012528"/>
    </source>
</evidence>
<dbReference type="Gene3D" id="3.30.450.40">
    <property type="match status" value="1"/>
</dbReference>
<dbReference type="NCBIfam" id="TIGR00254">
    <property type="entry name" value="GGDEF"/>
    <property type="match status" value="1"/>
</dbReference>